<evidence type="ECO:0000256" key="1">
    <source>
        <dbReference type="ARBA" id="ARBA00004123"/>
    </source>
</evidence>
<dbReference type="AlphaFoldDB" id="C5MIP1"/>
<keyword evidence="4" id="KW-0238">DNA-binding</keyword>
<evidence type="ECO:0000256" key="2">
    <source>
        <dbReference type="ARBA" id="ARBA00022833"/>
    </source>
</evidence>
<dbReference type="PROSITE" id="PS50048">
    <property type="entry name" value="ZN2_CY6_FUNGAL_2"/>
    <property type="match status" value="1"/>
</dbReference>
<dbReference type="SMART" id="SM00066">
    <property type="entry name" value="GAL4"/>
    <property type="match status" value="1"/>
</dbReference>
<dbReference type="InterPro" id="IPR013785">
    <property type="entry name" value="Aldolase_TIM"/>
</dbReference>
<feature type="domain" description="Zn(2)-C6 fungal-type" evidence="8">
    <location>
        <begin position="137"/>
        <end position="166"/>
    </location>
</feature>
<dbReference type="OrthoDB" id="422427at2759"/>
<proteinExistence type="predicted"/>
<evidence type="ECO:0000256" key="5">
    <source>
        <dbReference type="ARBA" id="ARBA00023163"/>
    </source>
</evidence>
<name>C5MIP1_CANTT</name>
<gene>
    <name evidence="9" type="ORF">CTRG_05934</name>
</gene>
<dbReference type="Gene3D" id="3.20.20.70">
    <property type="entry name" value="Aldolase class I"/>
    <property type="match status" value="1"/>
</dbReference>
<dbReference type="eggNOG" id="KOG0134">
    <property type="taxonomic scope" value="Eukaryota"/>
</dbReference>
<dbReference type="RefSeq" id="XP_002546456.1">
    <property type="nucleotide sequence ID" value="XM_002546410.1"/>
</dbReference>
<dbReference type="SUPFAM" id="SSF51395">
    <property type="entry name" value="FMN-linked oxidoreductases"/>
    <property type="match status" value="1"/>
</dbReference>
<dbReference type="PANTHER" id="PTHR47540:SF1">
    <property type="entry name" value="ACTIVATOR OF STRESS GENES 1-RELATED"/>
    <property type="match status" value="1"/>
</dbReference>
<reference evidence="9 10" key="1">
    <citation type="journal article" date="2009" name="Nature">
        <title>Evolution of pathogenicity and sexual reproduction in eight Candida genomes.</title>
        <authorList>
            <person name="Butler G."/>
            <person name="Rasmussen M.D."/>
            <person name="Lin M.F."/>
            <person name="Santos M.A."/>
            <person name="Sakthikumar S."/>
            <person name="Munro C.A."/>
            <person name="Rheinbay E."/>
            <person name="Grabherr M."/>
            <person name="Forche A."/>
            <person name="Reedy J.L."/>
            <person name="Agrafioti I."/>
            <person name="Arnaud M.B."/>
            <person name="Bates S."/>
            <person name="Brown A.J."/>
            <person name="Brunke S."/>
            <person name="Costanzo M.C."/>
            <person name="Fitzpatrick D.A."/>
            <person name="de Groot P.W."/>
            <person name="Harris D."/>
            <person name="Hoyer L.L."/>
            <person name="Hube B."/>
            <person name="Klis F.M."/>
            <person name="Kodira C."/>
            <person name="Lennard N."/>
            <person name="Logue M.E."/>
            <person name="Martin R."/>
            <person name="Neiman A.M."/>
            <person name="Nikolaou E."/>
            <person name="Quail M.A."/>
            <person name="Quinn J."/>
            <person name="Santos M.C."/>
            <person name="Schmitzberger F.F."/>
            <person name="Sherlock G."/>
            <person name="Shah P."/>
            <person name="Silverstein K.A."/>
            <person name="Skrzypek M.S."/>
            <person name="Soll D."/>
            <person name="Staggs R."/>
            <person name="Stansfield I."/>
            <person name="Stumpf M.P."/>
            <person name="Sudbery P.E."/>
            <person name="Srikantha T."/>
            <person name="Zeng Q."/>
            <person name="Berman J."/>
            <person name="Berriman M."/>
            <person name="Heitman J."/>
            <person name="Gow N.A."/>
            <person name="Lorenz M.C."/>
            <person name="Birren B.W."/>
            <person name="Kellis M."/>
            <person name="Cuomo C.A."/>
        </authorList>
    </citation>
    <scope>NUCLEOTIDE SEQUENCE [LARGE SCALE GENOMIC DNA]</scope>
    <source>
        <strain evidence="10">ATCC MYA-3404 / T1</strain>
    </source>
</reference>
<dbReference type="Gene3D" id="4.10.240.10">
    <property type="entry name" value="Zn(2)-C6 fungal-type DNA-binding domain"/>
    <property type="match status" value="1"/>
</dbReference>
<evidence type="ECO:0000313" key="9">
    <source>
        <dbReference type="EMBL" id="EER30535.1"/>
    </source>
</evidence>
<dbReference type="GO" id="GO:0043565">
    <property type="term" value="F:sequence-specific DNA binding"/>
    <property type="evidence" value="ECO:0007669"/>
    <property type="project" value="TreeGrafter"/>
</dbReference>
<sequence length="361" mass="39820">MSVSYEVKPSDEITGAPEVDYYTPEQPAHAGTFYREAPDQVIPKIFQPLKIGKITLQNRIGVSPMCQYSADENLEATPYHLIHFGAMVTRGPGINNNTTSTTTATTTTATTTTTTSTSTPTSKHLKNGNKRRRVIRACDTCRQKKVKCDGKQPCIHCKVYSYKCTYDQPNIRRKKNSGIPVPSQPSPAILPMAAQAAVAFGTNSNHNSPDNGQNIQHPDGQFQQHSPLNETLPKTNQIIFQQIINALFPKLQLNGFDPNLQLDLNKFQKAVQYTTTKSPTFALNLSEISDLMQDPNAVIPPKTTLSVGSFEDTGSTSMSSPREVGLYLPTKEVALKLIYTTWNKACVLFQILSSSFFIRGS</sequence>
<dbReference type="GO" id="GO:0000981">
    <property type="term" value="F:DNA-binding transcription factor activity, RNA polymerase II-specific"/>
    <property type="evidence" value="ECO:0007669"/>
    <property type="project" value="InterPro"/>
</dbReference>
<comment type="subcellular location">
    <subcellularLocation>
        <location evidence="1">Nucleus</location>
    </subcellularLocation>
</comment>
<keyword evidence="6" id="KW-0539">Nucleus</keyword>
<dbReference type="PANTHER" id="PTHR47540">
    <property type="entry name" value="THIAMINE REPRESSIBLE GENES REGULATORY PROTEIN THI5"/>
    <property type="match status" value="1"/>
</dbReference>
<dbReference type="PROSITE" id="PS00463">
    <property type="entry name" value="ZN2_CY6_FUNGAL_1"/>
    <property type="match status" value="1"/>
</dbReference>
<dbReference type="CDD" id="cd00067">
    <property type="entry name" value="GAL4"/>
    <property type="match status" value="1"/>
</dbReference>
<evidence type="ECO:0000256" key="3">
    <source>
        <dbReference type="ARBA" id="ARBA00023015"/>
    </source>
</evidence>
<dbReference type="GO" id="GO:0008270">
    <property type="term" value="F:zinc ion binding"/>
    <property type="evidence" value="ECO:0007669"/>
    <property type="project" value="InterPro"/>
</dbReference>
<keyword evidence="5" id="KW-0804">Transcription</keyword>
<evidence type="ECO:0000256" key="4">
    <source>
        <dbReference type="ARBA" id="ARBA00023125"/>
    </source>
</evidence>
<dbReference type="GO" id="GO:0045944">
    <property type="term" value="P:positive regulation of transcription by RNA polymerase II"/>
    <property type="evidence" value="ECO:0007669"/>
    <property type="project" value="TreeGrafter"/>
</dbReference>
<evidence type="ECO:0000256" key="7">
    <source>
        <dbReference type="SAM" id="MobiDB-lite"/>
    </source>
</evidence>
<keyword evidence="2" id="KW-0862">Zinc</keyword>
<dbReference type="GO" id="GO:0016491">
    <property type="term" value="F:oxidoreductase activity"/>
    <property type="evidence" value="ECO:0007669"/>
    <property type="project" value="InterPro"/>
</dbReference>
<dbReference type="HOGENOM" id="CLU_767261_0_0_1"/>
<dbReference type="GeneID" id="8296050"/>
<dbReference type="GO" id="GO:0010181">
    <property type="term" value="F:FMN binding"/>
    <property type="evidence" value="ECO:0007669"/>
    <property type="project" value="InterPro"/>
</dbReference>
<feature type="compositionally biased region" description="Low complexity" evidence="7">
    <location>
        <begin position="98"/>
        <end position="122"/>
    </location>
</feature>
<evidence type="ECO:0000256" key="6">
    <source>
        <dbReference type="ARBA" id="ARBA00023242"/>
    </source>
</evidence>
<dbReference type="InterPro" id="IPR051711">
    <property type="entry name" value="Stress_Response_Reg"/>
</dbReference>
<keyword evidence="3" id="KW-0805">Transcription regulation</keyword>
<dbReference type="GO" id="GO:0005634">
    <property type="term" value="C:nucleus"/>
    <property type="evidence" value="ECO:0007669"/>
    <property type="project" value="UniProtKB-SubCell"/>
</dbReference>
<feature type="region of interest" description="Disordered" evidence="7">
    <location>
        <begin position="201"/>
        <end position="228"/>
    </location>
</feature>
<dbReference type="SUPFAM" id="SSF57701">
    <property type="entry name" value="Zn2/Cys6 DNA-binding domain"/>
    <property type="match status" value="1"/>
</dbReference>
<dbReference type="InterPro" id="IPR036864">
    <property type="entry name" value="Zn2-C6_fun-type_DNA-bd_sf"/>
</dbReference>
<evidence type="ECO:0000313" key="10">
    <source>
        <dbReference type="Proteomes" id="UP000002037"/>
    </source>
</evidence>
<organism evidence="9 10">
    <name type="scientific">Candida tropicalis (strain ATCC MYA-3404 / T1)</name>
    <name type="common">Yeast</name>
    <dbReference type="NCBI Taxonomy" id="294747"/>
    <lineage>
        <taxon>Eukaryota</taxon>
        <taxon>Fungi</taxon>
        <taxon>Dikarya</taxon>
        <taxon>Ascomycota</taxon>
        <taxon>Saccharomycotina</taxon>
        <taxon>Pichiomycetes</taxon>
        <taxon>Debaryomycetaceae</taxon>
        <taxon>Candida/Lodderomyces clade</taxon>
        <taxon>Candida</taxon>
    </lineage>
</organism>
<feature type="region of interest" description="Disordered" evidence="7">
    <location>
        <begin position="1"/>
        <end position="22"/>
    </location>
</feature>
<accession>C5MIP1</accession>
<dbReference type="KEGG" id="ctp:CTRG_05934"/>
<dbReference type="InterPro" id="IPR001138">
    <property type="entry name" value="Zn2Cys6_DnaBD"/>
</dbReference>
<dbReference type="VEuPathDB" id="FungiDB:CTRG_05934"/>
<evidence type="ECO:0000259" key="8">
    <source>
        <dbReference type="PROSITE" id="PS50048"/>
    </source>
</evidence>
<protein>
    <recommendedName>
        <fullName evidence="8">Zn(2)-C6 fungal-type domain-containing protein</fullName>
    </recommendedName>
</protein>
<dbReference type="Pfam" id="PF00724">
    <property type="entry name" value="Oxidored_FMN"/>
    <property type="match status" value="1"/>
</dbReference>
<dbReference type="EMBL" id="GG692404">
    <property type="protein sequence ID" value="EER30535.1"/>
    <property type="molecule type" value="Genomic_DNA"/>
</dbReference>
<keyword evidence="10" id="KW-1185">Reference proteome</keyword>
<dbReference type="Proteomes" id="UP000002037">
    <property type="component" value="Unassembled WGS sequence"/>
</dbReference>
<dbReference type="InterPro" id="IPR001155">
    <property type="entry name" value="OxRdtase_FMN_N"/>
</dbReference>
<feature type="region of interest" description="Disordered" evidence="7">
    <location>
        <begin position="95"/>
        <end position="130"/>
    </location>
</feature>
<dbReference type="Pfam" id="PF00172">
    <property type="entry name" value="Zn_clus"/>
    <property type="match status" value="1"/>
</dbReference>